<evidence type="ECO:0000256" key="2">
    <source>
        <dbReference type="RuleBase" id="RU363072"/>
    </source>
</evidence>
<dbReference type="GO" id="GO:0016020">
    <property type="term" value="C:membrane"/>
    <property type="evidence" value="ECO:0007669"/>
    <property type="project" value="InterPro"/>
</dbReference>
<dbReference type="AlphaFoldDB" id="A0A951QUP5"/>
<accession>A0A951QUP5</accession>
<name>A0A951QUP5_9CYAN</name>
<evidence type="ECO:0000313" key="4">
    <source>
        <dbReference type="Proteomes" id="UP000729701"/>
    </source>
</evidence>
<gene>
    <name evidence="3" type="ORF">KME60_33705</name>
</gene>
<evidence type="ECO:0000256" key="1">
    <source>
        <dbReference type="ARBA" id="ARBA00008769"/>
    </source>
</evidence>
<dbReference type="NCBIfam" id="NF033921">
    <property type="entry name" value="por_somb"/>
    <property type="match status" value="1"/>
</dbReference>
<evidence type="ECO:0000313" key="3">
    <source>
        <dbReference type="EMBL" id="MBW4672243.1"/>
    </source>
</evidence>
<comment type="caution">
    <text evidence="3">The sequence shown here is derived from an EMBL/GenBank/DDBJ whole genome shotgun (WGS) entry which is preliminary data.</text>
</comment>
<organism evidence="3 4">
    <name type="scientific">Cyanomargarita calcarea GSE-NOS-MK-12-04C</name>
    <dbReference type="NCBI Taxonomy" id="2839659"/>
    <lineage>
        <taxon>Bacteria</taxon>
        <taxon>Bacillati</taxon>
        <taxon>Cyanobacteriota</taxon>
        <taxon>Cyanophyceae</taxon>
        <taxon>Nostocales</taxon>
        <taxon>Cyanomargaritaceae</taxon>
        <taxon>Cyanomargarita</taxon>
    </lineage>
</organism>
<dbReference type="PANTHER" id="PTHR43308:SF1">
    <property type="entry name" value="OUTER MEMBRANE PROTEIN ALPHA"/>
    <property type="match status" value="1"/>
</dbReference>
<dbReference type="SUPFAM" id="SSF56935">
    <property type="entry name" value="Porins"/>
    <property type="match status" value="1"/>
</dbReference>
<dbReference type="GO" id="GO:0008643">
    <property type="term" value="P:carbohydrate transport"/>
    <property type="evidence" value="ECO:0007669"/>
    <property type="project" value="InterPro"/>
</dbReference>
<protein>
    <submittedName>
        <fullName evidence="3">Iron uptake porin</fullName>
    </submittedName>
</protein>
<dbReference type="GO" id="GO:0015288">
    <property type="term" value="F:porin activity"/>
    <property type="evidence" value="ECO:0007669"/>
    <property type="project" value="InterPro"/>
</dbReference>
<reference evidence="3" key="2">
    <citation type="journal article" date="2022" name="Microbiol. Resour. Announc.">
        <title>Metagenome Sequencing to Explore Phylogenomics of Terrestrial Cyanobacteria.</title>
        <authorList>
            <person name="Ward R.D."/>
            <person name="Stajich J.E."/>
            <person name="Johansen J.R."/>
            <person name="Huntemann M."/>
            <person name="Clum A."/>
            <person name="Foster B."/>
            <person name="Foster B."/>
            <person name="Roux S."/>
            <person name="Palaniappan K."/>
            <person name="Varghese N."/>
            <person name="Mukherjee S."/>
            <person name="Reddy T.B.K."/>
            <person name="Daum C."/>
            <person name="Copeland A."/>
            <person name="Chen I.A."/>
            <person name="Ivanova N.N."/>
            <person name="Kyrpides N.C."/>
            <person name="Shapiro N."/>
            <person name="Eloe-Fadrosh E.A."/>
            <person name="Pietrasiak N."/>
        </authorList>
    </citation>
    <scope>NUCLEOTIDE SEQUENCE</scope>
    <source>
        <strain evidence="3">GSE-NOS-MK-12-04C</strain>
    </source>
</reference>
<dbReference type="InterPro" id="IPR038673">
    <property type="entry name" value="OprB_sf"/>
</dbReference>
<reference evidence="3" key="1">
    <citation type="submission" date="2021-05" db="EMBL/GenBank/DDBJ databases">
        <authorList>
            <person name="Pietrasiak N."/>
            <person name="Ward R."/>
            <person name="Stajich J.E."/>
            <person name="Kurbessoian T."/>
        </authorList>
    </citation>
    <scope>NUCLEOTIDE SEQUENCE</scope>
    <source>
        <strain evidence="3">GSE-NOS-MK-12-04C</strain>
    </source>
</reference>
<sequence>MLSLGYLAGSNANPELESGFFQGQYSAIAQLTWNPNSQSGIGLTYVNAYQKNWGAIFDLGSSFAFVGTVPANYPFSKIISNSYGIEAFYQFSPQFAVNGYFGYTNAKYLTGNDSADIWYYALGMAFCDLGKKGNLGGIIVGAEPYRSDNSPPANDLSLHIEGFYKYQLTDNISITPGIIWITAPGQNADNSDAIIGTVRTTFNFERTNVKLQ</sequence>
<dbReference type="PANTHER" id="PTHR43308">
    <property type="entry name" value="OUTER MEMBRANE PROTEIN ALPHA-RELATED"/>
    <property type="match status" value="1"/>
</dbReference>
<dbReference type="InterPro" id="IPR047684">
    <property type="entry name" value="Por_som-like"/>
</dbReference>
<dbReference type="InterPro" id="IPR007049">
    <property type="entry name" value="Carb-sel_porin_OprB"/>
</dbReference>
<dbReference type="Gene3D" id="2.40.160.180">
    <property type="entry name" value="Carbohydrate-selective porin OprB"/>
    <property type="match status" value="1"/>
</dbReference>
<dbReference type="Pfam" id="PF04966">
    <property type="entry name" value="OprB"/>
    <property type="match status" value="1"/>
</dbReference>
<comment type="similarity">
    <text evidence="1 2">Belongs to the OprB family.</text>
</comment>
<dbReference type="InterPro" id="IPR051465">
    <property type="entry name" value="Cell_Envelope_Struct_Comp"/>
</dbReference>
<proteinExistence type="inferred from homology"/>
<dbReference type="EMBL" id="JAHHGZ010000068">
    <property type="protein sequence ID" value="MBW4672243.1"/>
    <property type="molecule type" value="Genomic_DNA"/>
</dbReference>
<dbReference type="Proteomes" id="UP000729701">
    <property type="component" value="Unassembled WGS sequence"/>
</dbReference>